<protein>
    <submittedName>
        <fullName evidence="2">Uncharacterized protein</fullName>
    </submittedName>
</protein>
<dbReference type="EMBL" id="MN740430">
    <property type="protein sequence ID" value="QHU06095.1"/>
    <property type="molecule type" value="Genomic_DNA"/>
</dbReference>
<feature type="coiled-coil region" evidence="1">
    <location>
        <begin position="41"/>
        <end position="68"/>
    </location>
</feature>
<evidence type="ECO:0000256" key="1">
    <source>
        <dbReference type="SAM" id="Coils"/>
    </source>
</evidence>
<proteinExistence type="predicted"/>
<accession>A0A6C0JJX5</accession>
<reference evidence="2" key="1">
    <citation type="journal article" date="2020" name="Nature">
        <title>Giant virus diversity and host interactions through global metagenomics.</title>
        <authorList>
            <person name="Schulz F."/>
            <person name="Roux S."/>
            <person name="Paez-Espino D."/>
            <person name="Jungbluth S."/>
            <person name="Walsh D.A."/>
            <person name="Denef V.J."/>
            <person name="McMahon K.D."/>
            <person name="Konstantinidis K.T."/>
            <person name="Eloe-Fadrosh E.A."/>
            <person name="Kyrpides N.C."/>
            <person name="Woyke T."/>
        </authorList>
    </citation>
    <scope>NUCLEOTIDE SEQUENCE</scope>
    <source>
        <strain evidence="2">GVMAG-M-3300027747-57</strain>
    </source>
</reference>
<name>A0A6C0JJX5_9ZZZZ</name>
<organism evidence="2">
    <name type="scientific">viral metagenome</name>
    <dbReference type="NCBI Taxonomy" id="1070528"/>
    <lineage>
        <taxon>unclassified sequences</taxon>
        <taxon>metagenomes</taxon>
        <taxon>organismal metagenomes</taxon>
    </lineage>
</organism>
<evidence type="ECO:0000313" key="2">
    <source>
        <dbReference type="EMBL" id="QHU06095.1"/>
    </source>
</evidence>
<dbReference type="AlphaFoldDB" id="A0A6C0JJX5"/>
<sequence>MIYRYRINKLLPFLVRSCHSHKTTFPQRHNLLTNVSTNLLLSNIQNSIEKQNKILEEINENIKLQNQSLSYILVYIMEDQDL</sequence>
<keyword evidence="1" id="KW-0175">Coiled coil</keyword>